<feature type="domain" description="Solute-binding protein family 3/N-terminal" evidence="5">
    <location>
        <begin position="35"/>
        <end position="271"/>
    </location>
</feature>
<dbReference type="PANTHER" id="PTHR30085:SF6">
    <property type="entry name" value="ABC TRANSPORTER GLUTAMINE-BINDING PROTEIN GLNH"/>
    <property type="match status" value="1"/>
</dbReference>
<keyword evidence="2" id="KW-0813">Transport</keyword>
<dbReference type="Proteomes" id="UP000516369">
    <property type="component" value="Chromosome"/>
</dbReference>
<accession>A0A7H1MZW5</accession>
<evidence type="ECO:0000313" key="6">
    <source>
        <dbReference type="EMBL" id="QNT69001.1"/>
    </source>
</evidence>
<dbReference type="EMBL" id="CP053923">
    <property type="protein sequence ID" value="QNT69001.1"/>
    <property type="molecule type" value="Genomic_DNA"/>
</dbReference>
<dbReference type="InterPro" id="IPR001638">
    <property type="entry name" value="Solute-binding_3/MltF_N"/>
</dbReference>
<dbReference type="KEGG" id="dvn:HQ394_06105"/>
<gene>
    <name evidence="6" type="ORF">HQ394_06105</name>
</gene>
<keyword evidence="3 4" id="KW-0732">Signal</keyword>
<protein>
    <submittedName>
        <fullName evidence="6">Amino acid ABC transporter substrate-binding protein</fullName>
    </submittedName>
</protein>
<dbReference type="GO" id="GO:0030288">
    <property type="term" value="C:outer membrane-bounded periplasmic space"/>
    <property type="evidence" value="ECO:0007669"/>
    <property type="project" value="TreeGrafter"/>
</dbReference>
<evidence type="ECO:0000256" key="1">
    <source>
        <dbReference type="ARBA" id="ARBA00010333"/>
    </source>
</evidence>
<dbReference type="SMART" id="SM00062">
    <property type="entry name" value="PBPb"/>
    <property type="match status" value="1"/>
</dbReference>
<organism evidence="6 7">
    <name type="scientific">Defluviicoccus vanus</name>
    <dbReference type="NCBI Taxonomy" id="111831"/>
    <lineage>
        <taxon>Bacteria</taxon>
        <taxon>Pseudomonadati</taxon>
        <taxon>Pseudomonadota</taxon>
        <taxon>Alphaproteobacteria</taxon>
        <taxon>Rhodospirillales</taxon>
        <taxon>Rhodospirillaceae</taxon>
        <taxon>Defluviicoccus</taxon>
    </lineage>
</organism>
<dbReference type="AlphaFoldDB" id="A0A7H1MZW5"/>
<dbReference type="Gene3D" id="3.40.190.10">
    <property type="entry name" value="Periplasmic binding protein-like II"/>
    <property type="match status" value="2"/>
</dbReference>
<evidence type="ECO:0000259" key="5">
    <source>
        <dbReference type="SMART" id="SM00062"/>
    </source>
</evidence>
<dbReference type="PANTHER" id="PTHR30085">
    <property type="entry name" value="AMINO ACID ABC TRANSPORTER PERMEASE"/>
    <property type="match status" value="1"/>
</dbReference>
<dbReference type="SUPFAM" id="SSF53850">
    <property type="entry name" value="Periplasmic binding protein-like II"/>
    <property type="match status" value="1"/>
</dbReference>
<name>A0A7H1MZW5_9PROT</name>
<evidence type="ECO:0000256" key="3">
    <source>
        <dbReference type="ARBA" id="ARBA00022729"/>
    </source>
</evidence>
<comment type="similarity">
    <text evidence="1">Belongs to the bacterial solute-binding protein 3 family.</text>
</comment>
<feature type="signal peptide" evidence="4">
    <location>
        <begin position="1"/>
        <end position="23"/>
    </location>
</feature>
<evidence type="ECO:0000256" key="2">
    <source>
        <dbReference type="ARBA" id="ARBA00022448"/>
    </source>
</evidence>
<dbReference type="GO" id="GO:0006865">
    <property type="term" value="P:amino acid transport"/>
    <property type="evidence" value="ECO:0007669"/>
    <property type="project" value="TreeGrafter"/>
</dbReference>
<evidence type="ECO:0000256" key="4">
    <source>
        <dbReference type="SAM" id="SignalP"/>
    </source>
</evidence>
<dbReference type="GO" id="GO:0005576">
    <property type="term" value="C:extracellular region"/>
    <property type="evidence" value="ECO:0007669"/>
    <property type="project" value="TreeGrafter"/>
</dbReference>
<dbReference type="Pfam" id="PF00497">
    <property type="entry name" value="SBP_bac_3"/>
    <property type="match status" value="1"/>
</dbReference>
<proteinExistence type="inferred from homology"/>
<sequence>MKRLLFAAVALFAGLGAATTASAGPTLDRITSTGQISLGYRDSSPPFSSVDPATGKPVGYAIDLCLRIVDDIKTTLNRPDLTVQFVPVTAENRFNKVAGIETPQVDLECGNSTITIARQKLVNFSYMTFITGGALMIPAKSTVKLLPDLAGKKVSVVKGTTTETELRSRLNDAGVKAEVVLVDDHAAGVKLLEKGKVAAHAADQLVLIGLALEPANRGKFALAPELFSYEPYGLATPRGDDDFLLMVNSTIARLYRTGQIQTYYNQWFGDWGGRPSALLIAMFALFGIPEGTPQ</sequence>
<feature type="chain" id="PRO_5028944318" evidence="4">
    <location>
        <begin position="24"/>
        <end position="294"/>
    </location>
</feature>
<dbReference type="CDD" id="cd13688">
    <property type="entry name" value="PBP2_GltI_DEBP"/>
    <property type="match status" value="1"/>
</dbReference>
<dbReference type="RefSeq" id="WP_190262513.1">
    <property type="nucleotide sequence ID" value="NZ_CP053923.1"/>
</dbReference>
<keyword evidence="7" id="KW-1185">Reference proteome</keyword>
<dbReference type="InterPro" id="IPR051455">
    <property type="entry name" value="Bact_solute-bind_prot3"/>
</dbReference>
<reference evidence="6 7" key="1">
    <citation type="submission" date="2020-05" db="EMBL/GenBank/DDBJ databases">
        <title>Complete closed genome sequence of Defluviicoccus vanus.</title>
        <authorList>
            <person name="Bessarab I."/>
            <person name="Arumugam K."/>
            <person name="Maszenan A.M."/>
            <person name="Seviour R.J."/>
            <person name="Williams R.B."/>
        </authorList>
    </citation>
    <scope>NUCLEOTIDE SEQUENCE [LARGE SCALE GENOMIC DNA]</scope>
    <source>
        <strain evidence="6 7">Ben 114</strain>
    </source>
</reference>
<evidence type="ECO:0000313" key="7">
    <source>
        <dbReference type="Proteomes" id="UP000516369"/>
    </source>
</evidence>